<dbReference type="RefSeq" id="WP_148955094.1">
    <property type="nucleotide sequence ID" value="NZ_VTEG01000025.1"/>
</dbReference>
<dbReference type="GO" id="GO:0005886">
    <property type="term" value="C:plasma membrane"/>
    <property type="evidence" value="ECO:0007669"/>
    <property type="project" value="TreeGrafter"/>
</dbReference>
<dbReference type="PANTHER" id="PTHR45772">
    <property type="entry name" value="CONSERVED COMPONENT OF ABC TRANSPORTER FOR NATURAL AMINO ACIDS-RELATED"/>
    <property type="match status" value="1"/>
</dbReference>
<sequence>MSSLLEVKNATKRFGGVVANNNVSFTVEEGDITGLIGPNGAGKSTLFNMVSAVFPPTAGEIWLGDKRIDSFPSFKIAPLGISRTFQNLQVFKNMTVLENVMVGVHTRTSSGMLAAAFRLPNSRKDEEFIYQSAMEVIKFVNLENSVDIEAGNLPLGKLRLLELGRALASKPRLLLLDEIAAGLNHQETLEMSELILKIREQGISIFVVEHDMDLVMKICDKIIVLDQGEKIAEGTPNEVQNNQRVIEAYLGASEEEEGVAT</sequence>
<evidence type="ECO:0000256" key="3">
    <source>
        <dbReference type="ARBA" id="ARBA00022840"/>
    </source>
</evidence>
<dbReference type="GO" id="GO:0016887">
    <property type="term" value="F:ATP hydrolysis activity"/>
    <property type="evidence" value="ECO:0007669"/>
    <property type="project" value="InterPro"/>
</dbReference>
<keyword evidence="3 5" id="KW-0067">ATP-binding</keyword>
<name>A0A5D4M3N3_9BACI</name>
<dbReference type="InterPro" id="IPR027417">
    <property type="entry name" value="P-loop_NTPase"/>
</dbReference>
<proteinExistence type="predicted"/>
<dbReference type="GO" id="GO:1903805">
    <property type="term" value="P:L-valine import across plasma membrane"/>
    <property type="evidence" value="ECO:0007669"/>
    <property type="project" value="TreeGrafter"/>
</dbReference>
<dbReference type="Pfam" id="PF12399">
    <property type="entry name" value="BCA_ABC_TP_C"/>
    <property type="match status" value="1"/>
</dbReference>
<dbReference type="AlphaFoldDB" id="A0A5D4M3N3"/>
<dbReference type="GO" id="GO:0042941">
    <property type="term" value="P:D-alanine transmembrane transport"/>
    <property type="evidence" value="ECO:0007669"/>
    <property type="project" value="TreeGrafter"/>
</dbReference>
<dbReference type="GO" id="GO:0015192">
    <property type="term" value="F:L-phenylalanine transmembrane transporter activity"/>
    <property type="evidence" value="ECO:0007669"/>
    <property type="project" value="TreeGrafter"/>
</dbReference>
<dbReference type="SMART" id="SM00382">
    <property type="entry name" value="AAA"/>
    <property type="match status" value="1"/>
</dbReference>
<dbReference type="InterPro" id="IPR003593">
    <property type="entry name" value="AAA+_ATPase"/>
</dbReference>
<keyword evidence="2" id="KW-0547">Nucleotide-binding</keyword>
<dbReference type="SUPFAM" id="SSF52540">
    <property type="entry name" value="P-loop containing nucleoside triphosphate hydrolases"/>
    <property type="match status" value="1"/>
</dbReference>
<dbReference type="InterPro" id="IPR003439">
    <property type="entry name" value="ABC_transporter-like_ATP-bd"/>
</dbReference>
<dbReference type="GO" id="GO:0005304">
    <property type="term" value="F:L-valine transmembrane transporter activity"/>
    <property type="evidence" value="ECO:0007669"/>
    <property type="project" value="TreeGrafter"/>
</dbReference>
<protein>
    <submittedName>
        <fullName evidence="5">ABC transporter ATP-binding protein</fullName>
    </submittedName>
</protein>
<dbReference type="Gene3D" id="3.40.50.300">
    <property type="entry name" value="P-loop containing nucleotide triphosphate hydrolases"/>
    <property type="match status" value="1"/>
</dbReference>
<keyword evidence="1" id="KW-0813">Transport</keyword>
<dbReference type="InterPro" id="IPR032823">
    <property type="entry name" value="BCA_ABC_TP_C"/>
</dbReference>
<feature type="domain" description="ABC transporter" evidence="4">
    <location>
        <begin position="5"/>
        <end position="252"/>
    </location>
</feature>
<evidence type="ECO:0000256" key="1">
    <source>
        <dbReference type="ARBA" id="ARBA00022448"/>
    </source>
</evidence>
<dbReference type="GO" id="GO:1903806">
    <property type="term" value="P:L-isoleucine import across plasma membrane"/>
    <property type="evidence" value="ECO:0007669"/>
    <property type="project" value="TreeGrafter"/>
</dbReference>
<dbReference type="GO" id="GO:0015808">
    <property type="term" value="P:L-alanine transport"/>
    <property type="evidence" value="ECO:0007669"/>
    <property type="project" value="TreeGrafter"/>
</dbReference>
<dbReference type="FunFam" id="3.40.50.300:FF:000421">
    <property type="entry name" value="Branched-chain amino acid ABC transporter ATP-binding protein"/>
    <property type="match status" value="1"/>
</dbReference>
<dbReference type="InterPro" id="IPR051120">
    <property type="entry name" value="ABC_AA/LPS_Transport"/>
</dbReference>
<dbReference type="EMBL" id="VTEG01000025">
    <property type="protein sequence ID" value="TYR96286.1"/>
    <property type="molecule type" value="Genomic_DNA"/>
</dbReference>
<dbReference type="Proteomes" id="UP000325182">
    <property type="component" value="Unassembled WGS sequence"/>
</dbReference>
<dbReference type="GO" id="GO:0015188">
    <property type="term" value="F:L-isoleucine transmembrane transporter activity"/>
    <property type="evidence" value="ECO:0007669"/>
    <property type="project" value="TreeGrafter"/>
</dbReference>
<dbReference type="Pfam" id="PF00005">
    <property type="entry name" value="ABC_tran"/>
    <property type="match status" value="1"/>
</dbReference>
<evidence type="ECO:0000259" key="4">
    <source>
        <dbReference type="PROSITE" id="PS50893"/>
    </source>
</evidence>
<reference evidence="5 6" key="1">
    <citation type="submission" date="2019-08" db="EMBL/GenBank/DDBJ databases">
        <title>Bacillus genomes from the desert of Cuatro Cienegas, Coahuila.</title>
        <authorList>
            <person name="Olmedo-Alvarez G."/>
        </authorList>
    </citation>
    <scope>NUCLEOTIDE SEQUENCE [LARGE SCALE GENOMIC DNA]</scope>
    <source>
        <strain evidence="5 6">CH128b_4D</strain>
    </source>
</reference>
<dbReference type="CDD" id="cd03219">
    <property type="entry name" value="ABC_Mj1267_LivG_branched"/>
    <property type="match status" value="1"/>
</dbReference>
<evidence type="ECO:0000313" key="6">
    <source>
        <dbReference type="Proteomes" id="UP000325182"/>
    </source>
</evidence>
<dbReference type="GO" id="GO:0005524">
    <property type="term" value="F:ATP binding"/>
    <property type="evidence" value="ECO:0007669"/>
    <property type="project" value="UniProtKB-KW"/>
</dbReference>
<comment type="caution">
    <text evidence="5">The sequence shown here is derived from an EMBL/GenBank/DDBJ whole genome shotgun (WGS) entry which is preliminary data.</text>
</comment>
<evidence type="ECO:0000313" key="5">
    <source>
        <dbReference type="EMBL" id="TYR96286.1"/>
    </source>
</evidence>
<gene>
    <name evidence="5" type="ORF">FZC84_20630</name>
</gene>
<dbReference type="PROSITE" id="PS50893">
    <property type="entry name" value="ABC_TRANSPORTER_2"/>
    <property type="match status" value="1"/>
</dbReference>
<accession>A0A5D4M3N3</accession>
<organism evidence="5 6">
    <name type="scientific">Rossellomorea vietnamensis</name>
    <dbReference type="NCBI Taxonomy" id="218284"/>
    <lineage>
        <taxon>Bacteria</taxon>
        <taxon>Bacillati</taxon>
        <taxon>Bacillota</taxon>
        <taxon>Bacilli</taxon>
        <taxon>Bacillales</taxon>
        <taxon>Bacillaceae</taxon>
        <taxon>Rossellomorea</taxon>
    </lineage>
</organism>
<dbReference type="PANTHER" id="PTHR45772:SF7">
    <property type="entry name" value="AMINO ACID ABC TRANSPORTER ATP-BINDING PROTEIN"/>
    <property type="match status" value="1"/>
</dbReference>
<evidence type="ECO:0000256" key="2">
    <source>
        <dbReference type="ARBA" id="ARBA00022741"/>
    </source>
</evidence>